<feature type="chain" id="PRO_5020426407" description="FAD-binding PCMH-type domain-containing protein" evidence="7">
    <location>
        <begin position="29"/>
        <end position="539"/>
    </location>
</feature>
<dbReference type="SUPFAM" id="SSF56176">
    <property type="entry name" value="FAD-binding/transporter-associated domain-like"/>
    <property type="match status" value="1"/>
</dbReference>
<dbReference type="PROSITE" id="PS51257">
    <property type="entry name" value="PROKAR_LIPOPROTEIN"/>
    <property type="match status" value="1"/>
</dbReference>
<evidence type="ECO:0000256" key="1">
    <source>
        <dbReference type="ARBA" id="ARBA00001974"/>
    </source>
</evidence>
<evidence type="ECO:0000256" key="5">
    <source>
        <dbReference type="ARBA" id="ARBA00022827"/>
    </source>
</evidence>
<accession>A0A4V6D8E6</accession>
<keyword evidence="3" id="KW-0285">Flavoprotein</keyword>
<dbReference type="Gene3D" id="3.40.462.20">
    <property type="match status" value="1"/>
</dbReference>
<dbReference type="InterPro" id="IPR012951">
    <property type="entry name" value="BBE"/>
</dbReference>
<keyword evidence="5" id="KW-0274">FAD</keyword>
<dbReference type="Proteomes" id="UP000298652">
    <property type="component" value="Chromosome 4"/>
</dbReference>
<comment type="similarity">
    <text evidence="2">Belongs to the oxygen-dependent FAD-linked oxidoreductase family.</text>
</comment>
<dbReference type="InterPro" id="IPR016169">
    <property type="entry name" value="FAD-bd_PCMH_sub2"/>
</dbReference>
<keyword evidence="10" id="KW-1185">Reference proteome</keyword>
<reference evidence="9" key="1">
    <citation type="submission" date="2019-03" db="EMBL/GenBank/DDBJ databases">
        <title>WGS assembly of Setaria viridis.</title>
        <authorList>
            <person name="Huang P."/>
            <person name="Jenkins J."/>
            <person name="Grimwood J."/>
            <person name="Barry K."/>
            <person name="Healey A."/>
            <person name="Mamidi S."/>
            <person name="Sreedasyam A."/>
            <person name="Shu S."/>
            <person name="Feldman M."/>
            <person name="Wu J."/>
            <person name="Yu Y."/>
            <person name="Chen C."/>
            <person name="Johnson J."/>
            <person name="Rokhsar D."/>
            <person name="Baxter I."/>
            <person name="Schmutz J."/>
            <person name="Brutnell T."/>
            <person name="Kellogg E."/>
        </authorList>
    </citation>
    <scope>NUCLEOTIDE SEQUENCE [LARGE SCALE GENOMIC DNA]</scope>
</reference>
<dbReference type="Gramene" id="TKW21826">
    <property type="protein sequence ID" value="TKW21826"/>
    <property type="gene ID" value="SEVIR_4G146600v2"/>
</dbReference>
<evidence type="ECO:0000256" key="7">
    <source>
        <dbReference type="SAM" id="SignalP"/>
    </source>
</evidence>
<keyword evidence="6" id="KW-0325">Glycoprotein</keyword>
<comment type="cofactor">
    <cofactor evidence="1">
        <name>FAD</name>
        <dbReference type="ChEBI" id="CHEBI:57692"/>
    </cofactor>
</comment>
<dbReference type="GO" id="GO:0071949">
    <property type="term" value="F:FAD binding"/>
    <property type="evidence" value="ECO:0007669"/>
    <property type="project" value="InterPro"/>
</dbReference>
<dbReference type="Gene3D" id="3.30.43.10">
    <property type="entry name" value="Uridine Diphospho-n-acetylenolpyruvylglucosamine Reductase, domain 2"/>
    <property type="match status" value="1"/>
</dbReference>
<sequence length="539" mass="58464">MATFRGLAALALILTFSSCCYLTTPTSATPNSDGFLQCLLGNIPSGLIYTQGASNFTDVLASSVHNPRVYTGDMVRPLCIVTATDASHVQAAVRCGRAHGVRVRVRSGGHDYEGLSYRSLQQGDVFGVVDLAGLRAITVGSDAVWPLAPTAWVESGATLGELYYTVAKNNSEVAFPAGICPTIGVGGHFSGGGIGMLMRKFGLSIDNILDAKLVNADGDLVDRAAMGEDLFWAIRGGGGGNFGIVVSWKVSLVKVPSTVTAFNIVRTVDQGAIDVLTRWQEVGPTLPFDINMRVIIMGQQVTFQSLYLGKCSDVVPMLSNLFPELGMTGGDCLEMTWLQSVVFFNSWNPNAPVESLLSRGTSLSTFTKNKSDYVRRAIAKDDWNKIFPWFAMDGAGMIILEPHGGFIGTIPASATPYPHRSGVLYNIQYITFWPWGNDGSAATSWINNFYDFMGQYVCKNPRVAYVNYRDLDIGVNTVVNDVTTFDGGKVWGEKYFAGNFRRLAAVKAAVDPTDFFRSEQSIPPLVQGNRWGKRLGLHE</sequence>
<protein>
    <recommendedName>
        <fullName evidence="8">FAD-binding PCMH-type domain-containing protein</fullName>
    </recommendedName>
</protein>
<dbReference type="InterPro" id="IPR016167">
    <property type="entry name" value="FAD-bd_PCMH_sub1"/>
</dbReference>
<organism evidence="9 10">
    <name type="scientific">Setaria viridis</name>
    <name type="common">Green bristlegrass</name>
    <name type="synonym">Setaria italica subsp. viridis</name>
    <dbReference type="NCBI Taxonomy" id="4556"/>
    <lineage>
        <taxon>Eukaryota</taxon>
        <taxon>Viridiplantae</taxon>
        <taxon>Streptophyta</taxon>
        <taxon>Embryophyta</taxon>
        <taxon>Tracheophyta</taxon>
        <taxon>Spermatophyta</taxon>
        <taxon>Magnoliopsida</taxon>
        <taxon>Liliopsida</taxon>
        <taxon>Poales</taxon>
        <taxon>Poaceae</taxon>
        <taxon>PACMAD clade</taxon>
        <taxon>Panicoideae</taxon>
        <taxon>Panicodae</taxon>
        <taxon>Paniceae</taxon>
        <taxon>Cenchrinae</taxon>
        <taxon>Setaria</taxon>
    </lineage>
</organism>
<dbReference type="Gene3D" id="3.30.465.10">
    <property type="match status" value="1"/>
</dbReference>
<dbReference type="Pfam" id="PF01565">
    <property type="entry name" value="FAD_binding_4"/>
    <property type="match status" value="1"/>
</dbReference>
<name>A0A4V6D8E6_SETVI</name>
<dbReference type="AlphaFoldDB" id="A0A4V6D8E6"/>
<evidence type="ECO:0000313" key="9">
    <source>
        <dbReference type="EMBL" id="TKW21826.1"/>
    </source>
</evidence>
<dbReference type="InterPro" id="IPR006094">
    <property type="entry name" value="Oxid_FAD_bind_N"/>
</dbReference>
<feature type="signal peptide" evidence="7">
    <location>
        <begin position="1"/>
        <end position="28"/>
    </location>
</feature>
<dbReference type="EMBL" id="CM016555">
    <property type="protein sequence ID" value="TKW21826.1"/>
    <property type="molecule type" value="Genomic_DNA"/>
</dbReference>
<dbReference type="InterPro" id="IPR016166">
    <property type="entry name" value="FAD-bd_PCMH"/>
</dbReference>
<proteinExistence type="inferred from homology"/>
<evidence type="ECO:0000256" key="6">
    <source>
        <dbReference type="ARBA" id="ARBA00023180"/>
    </source>
</evidence>
<dbReference type="OMA" id="ATSWINN"/>
<dbReference type="PANTHER" id="PTHR32448">
    <property type="entry name" value="OS08G0158400 PROTEIN"/>
    <property type="match status" value="1"/>
</dbReference>
<dbReference type="InterPro" id="IPR036318">
    <property type="entry name" value="FAD-bd_PCMH-like_sf"/>
</dbReference>
<dbReference type="PROSITE" id="PS51387">
    <property type="entry name" value="FAD_PCMH"/>
    <property type="match status" value="1"/>
</dbReference>
<gene>
    <name evidence="9" type="ORF">SEVIR_4G146600v2</name>
</gene>
<evidence type="ECO:0000259" key="8">
    <source>
        <dbReference type="PROSITE" id="PS51387"/>
    </source>
</evidence>
<keyword evidence="4 7" id="KW-0732">Signal</keyword>
<dbReference type="Pfam" id="PF08031">
    <property type="entry name" value="BBE"/>
    <property type="match status" value="1"/>
</dbReference>
<evidence type="ECO:0000256" key="4">
    <source>
        <dbReference type="ARBA" id="ARBA00022729"/>
    </source>
</evidence>
<dbReference type="GO" id="GO:0016491">
    <property type="term" value="F:oxidoreductase activity"/>
    <property type="evidence" value="ECO:0007669"/>
    <property type="project" value="InterPro"/>
</dbReference>
<feature type="domain" description="FAD-binding PCMH-type" evidence="8">
    <location>
        <begin position="73"/>
        <end position="255"/>
    </location>
</feature>
<evidence type="ECO:0000313" key="10">
    <source>
        <dbReference type="Proteomes" id="UP000298652"/>
    </source>
</evidence>
<evidence type="ECO:0000256" key="3">
    <source>
        <dbReference type="ARBA" id="ARBA00022630"/>
    </source>
</evidence>
<evidence type="ECO:0000256" key="2">
    <source>
        <dbReference type="ARBA" id="ARBA00005466"/>
    </source>
</evidence>